<dbReference type="InterPro" id="IPR012910">
    <property type="entry name" value="Plug_dom"/>
</dbReference>
<evidence type="ECO:0000256" key="8">
    <source>
        <dbReference type="PROSITE-ProRule" id="PRU01360"/>
    </source>
</evidence>
<evidence type="ECO:0000256" key="4">
    <source>
        <dbReference type="ARBA" id="ARBA00022692"/>
    </source>
</evidence>
<dbReference type="InterPro" id="IPR036942">
    <property type="entry name" value="Beta-barrel_TonB_sf"/>
</dbReference>
<evidence type="ECO:0000256" key="10">
    <source>
        <dbReference type="SAM" id="SignalP"/>
    </source>
</evidence>
<dbReference type="Proteomes" id="UP000308707">
    <property type="component" value="Unassembled WGS sequence"/>
</dbReference>
<feature type="signal peptide" evidence="10">
    <location>
        <begin position="1"/>
        <end position="28"/>
    </location>
</feature>
<evidence type="ECO:0000259" key="12">
    <source>
        <dbReference type="Pfam" id="PF07715"/>
    </source>
</evidence>
<evidence type="ECO:0000256" key="1">
    <source>
        <dbReference type="ARBA" id="ARBA00004571"/>
    </source>
</evidence>
<keyword evidence="4 8" id="KW-0812">Transmembrane</keyword>
<sequence>MPYRSAFDRSRRPLVLAVLSALAIPAFAQQPPAPTPADAVRTLDNVVVTGTRVADRTVAESLAPIDVITPETLQSTGTSELASALARALPSLNFPRPAITDGTDAIKPAQLRGLAPDQVLVLVNGKRRHTTALINLNGSQGRGSSPVDINAIPIAAVERVEVLRDGASAQYGSDAIAGVINIVLKGGAGGGIEAKYGQMSAGDGAQTQLIGDGGFNFAGDRGQVHLAAQALHNEQTDRAQPVDLSAVPLPNPVPPLGKVVQRYGDPKVSQGAISVNGEFAFTDDITAYGFAMASNRDALSNGFFRAANDSRNNPAIYPNGFLPQIHNLAQDRSAVFGVRGQFAGGWDWDVSYNYGYNHLSFNIEHTLNRSLGNSSPTQFYAGALEVTQNVFNADLSKPFDVDWLAGPLTFAVGAEYRREKFNESPGELGSYVDGDGPVNTPPGAQVFPGFKPSDAGHYDRHSSSVYVDLEADITEKLSAGIAGRYEKYSDFGNTTSGKLSARYAFTDAVALRATVSTGFRAPSLQQQFFQSTATNFIGGAPFDVRTFAVTDPVAIALGAEPLKAEESTNYGLGLVLQPADGLYITIDAYQIKIDDRIILSENLIGAAVTNFLAARGITGVTGGRYFTNAVDTKTQGVDLVGTYRWKLSGGNLDFTAGYNYNKTEIEKIAPNPPELTSGGLNLNRIGRVEQGRITKGAPRDKTFLGGVWNSDHWNFSVGATRYGEFTVLFDPASANRDQTFGAKWTLDLAATYKRNGWEYTIGGDNVLDEYPDEIIPPNTTGGQIPYSAASPFGFNGAFVYGKVGYKW</sequence>
<keyword evidence="14" id="KW-1185">Reference proteome</keyword>
<dbReference type="CDD" id="cd01347">
    <property type="entry name" value="ligand_gated_channel"/>
    <property type="match status" value="1"/>
</dbReference>
<dbReference type="Gene3D" id="2.170.130.10">
    <property type="entry name" value="TonB-dependent receptor, plug domain"/>
    <property type="match status" value="1"/>
</dbReference>
<name>A0A4U5JZH9_9GAMM</name>
<protein>
    <submittedName>
        <fullName evidence="13">TonB-dependent receptor</fullName>
    </submittedName>
</protein>
<dbReference type="Pfam" id="PF07715">
    <property type="entry name" value="Plug"/>
    <property type="match status" value="1"/>
</dbReference>
<dbReference type="InterPro" id="IPR039426">
    <property type="entry name" value="TonB-dep_rcpt-like"/>
</dbReference>
<keyword evidence="10" id="KW-0732">Signal</keyword>
<keyword evidence="3 8" id="KW-1134">Transmembrane beta strand</keyword>
<dbReference type="GO" id="GO:0009279">
    <property type="term" value="C:cell outer membrane"/>
    <property type="evidence" value="ECO:0007669"/>
    <property type="project" value="UniProtKB-SubCell"/>
</dbReference>
<dbReference type="PANTHER" id="PTHR47234:SF3">
    <property type="entry name" value="SECRETIN_TONB SHORT N-TERMINAL DOMAIN-CONTAINING PROTEIN"/>
    <property type="match status" value="1"/>
</dbReference>
<evidence type="ECO:0000313" key="14">
    <source>
        <dbReference type="Proteomes" id="UP000308707"/>
    </source>
</evidence>
<dbReference type="RefSeq" id="WP_137266364.1">
    <property type="nucleotide sequence ID" value="NZ_SZUA01000001.1"/>
</dbReference>
<dbReference type="PROSITE" id="PS52016">
    <property type="entry name" value="TONB_DEPENDENT_REC_3"/>
    <property type="match status" value="1"/>
</dbReference>
<dbReference type="InterPro" id="IPR000531">
    <property type="entry name" value="Beta-barrel_TonB"/>
</dbReference>
<evidence type="ECO:0000256" key="2">
    <source>
        <dbReference type="ARBA" id="ARBA00022448"/>
    </source>
</evidence>
<evidence type="ECO:0000256" key="5">
    <source>
        <dbReference type="ARBA" id="ARBA00023077"/>
    </source>
</evidence>
<feature type="chain" id="PRO_5020877228" evidence="10">
    <location>
        <begin position="29"/>
        <end position="807"/>
    </location>
</feature>
<evidence type="ECO:0000256" key="3">
    <source>
        <dbReference type="ARBA" id="ARBA00022452"/>
    </source>
</evidence>
<evidence type="ECO:0000256" key="7">
    <source>
        <dbReference type="ARBA" id="ARBA00023237"/>
    </source>
</evidence>
<evidence type="ECO:0000259" key="11">
    <source>
        <dbReference type="Pfam" id="PF00593"/>
    </source>
</evidence>
<reference evidence="13 14" key="1">
    <citation type="submission" date="2019-04" db="EMBL/GenBank/DDBJ databases">
        <title>Reference strain of H23.</title>
        <authorList>
            <person name="Luo X."/>
        </authorList>
    </citation>
    <scope>NUCLEOTIDE SEQUENCE [LARGE SCALE GENOMIC DNA]</scope>
    <source>
        <strain evidence="13 14">H23</strain>
    </source>
</reference>
<evidence type="ECO:0000313" key="13">
    <source>
        <dbReference type="EMBL" id="TKR34161.1"/>
    </source>
</evidence>
<keyword evidence="6 8" id="KW-0472">Membrane</keyword>
<accession>A0A4U5JZH9</accession>
<keyword evidence="5 9" id="KW-0798">TonB box</keyword>
<evidence type="ECO:0000256" key="9">
    <source>
        <dbReference type="RuleBase" id="RU003357"/>
    </source>
</evidence>
<dbReference type="OrthoDB" id="9805434at2"/>
<dbReference type="Pfam" id="PF00593">
    <property type="entry name" value="TonB_dep_Rec_b-barrel"/>
    <property type="match status" value="1"/>
</dbReference>
<feature type="domain" description="TonB-dependent receptor-like beta-barrel" evidence="11">
    <location>
        <begin position="282"/>
        <end position="766"/>
    </location>
</feature>
<dbReference type="SUPFAM" id="SSF56935">
    <property type="entry name" value="Porins"/>
    <property type="match status" value="1"/>
</dbReference>
<dbReference type="InterPro" id="IPR037066">
    <property type="entry name" value="Plug_dom_sf"/>
</dbReference>
<comment type="similarity">
    <text evidence="8 9">Belongs to the TonB-dependent receptor family.</text>
</comment>
<comment type="subcellular location">
    <subcellularLocation>
        <location evidence="1 8">Cell outer membrane</location>
        <topology evidence="1 8">Multi-pass membrane protein</topology>
    </subcellularLocation>
</comment>
<gene>
    <name evidence="13" type="ORF">FCE95_07830</name>
</gene>
<dbReference type="Gene3D" id="2.40.170.20">
    <property type="entry name" value="TonB-dependent receptor, beta-barrel domain"/>
    <property type="match status" value="1"/>
</dbReference>
<feature type="domain" description="TonB-dependent receptor plug" evidence="12">
    <location>
        <begin position="59"/>
        <end position="179"/>
    </location>
</feature>
<organism evidence="13 14">
    <name type="scientific">Luteimonas gilva</name>
    <dbReference type="NCBI Taxonomy" id="2572684"/>
    <lineage>
        <taxon>Bacteria</taxon>
        <taxon>Pseudomonadati</taxon>
        <taxon>Pseudomonadota</taxon>
        <taxon>Gammaproteobacteria</taxon>
        <taxon>Lysobacterales</taxon>
        <taxon>Lysobacteraceae</taxon>
        <taxon>Luteimonas</taxon>
    </lineage>
</organism>
<evidence type="ECO:0000256" key="6">
    <source>
        <dbReference type="ARBA" id="ARBA00023136"/>
    </source>
</evidence>
<keyword evidence="2 8" id="KW-0813">Transport</keyword>
<keyword evidence="7 8" id="KW-0998">Cell outer membrane</keyword>
<dbReference type="AlphaFoldDB" id="A0A4U5JZH9"/>
<keyword evidence="13" id="KW-0675">Receptor</keyword>
<dbReference type="EMBL" id="SZUA01000001">
    <property type="protein sequence ID" value="TKR34161.1"/>
    <property type="molecule type" value="Genomic_DNA"/>
</dbReference>
<proteinExistence type="inferred from homology"/>
<dbReference type="PANTHER" id="PTHR47234">
    <property type="match status" value="1"/>
</dbReference>
<comment type="caution">
    <text evidence="13">The sequence shown here is derived from an EMBL/GenBank/DDBJ whole genome shotgun (WGS) entry which is preliminary data.</text>
</comment>